<evidence type="ECO:0000256" key="1">
    <source>
        <dbReference type="SAM" id="Coils"/>
    </source>
</evidence>
<accession>W6ZYI5</accession>
<sequence>MTSSILAGQMRKIRQEAPKWQSCDREGKVSESLCALVNDRGGKLRTSEWKYSKHPQDWDRFLAPYIATMSKSICISMELWISTLNWDPSSGQKILKGNCGYSEFKQKMRNFNQGKTCGLDKNKSSWIDLIGTGELYLNQDNQMELQICMELVRLIIGALNISRGPTTSGVIVGKTEDLCQEVYRRLREWGGKELAMEIMGAWFTTSKWPKDDSGRIGIEGTDIFEMITEEIMGAHAGMKELVCDYIQEEPEKAEVDWVPFQNAISEDTKGVSEIEEIEITPDQIRDKEEQLQQMIRNIKQAQAQDREVRAEMVKLLVERREKPESLR</sequence>
<dbReference type="GeneID" id="20040537"/>
<keyword evidence="3" id="KW-1185">Reference proteome</keyword>
<protein>
    <submittedName>
        <fullName evidence="2">Uncharacterized protein</fullName>
    </submittedName>
</protein>
<dbReference type="AlphaFoldDB" id="W6ZYI5"/>
<gene>
    <name evidence="2" type="ORF">C922_05263</name>
</gene>
<name>W6ZYI5_9APIC</name>
<keyword evidence="1" id="KW-0175">Coiled coil</keyword>
<evidence type="ECO:0000313" key="2">
    <source>
        <dbReference type="EMBL" id="EUD64360.1"/>
    </source>
</evidence>
<dbReference type="VEuPathDB" id="PlasmoDB:C922_05263"/>
<dbReference type="Proteomes" id="UP000030640">
    <property type="component" value="Unassembled WGS sequence"/>
</dbReference>
<dbReference type="EMBL" id="KI965508">
    <property type="protein sequence ID" value="EUD64360.1"/>
    <property type="molecule type" value="Genomic_DNA"/>
</dbReference>
<organism evidence="2 3">
    <name type="scientific">Plasmodium inui San Antonio 1</name>
    <dbReference type="NCBI Taxonomy" id="1237626"/>
    <lineage>
        <taxon>Eukaryota</taxon>
        <taxon>Sar</taxon>
        <taxon>Alveolata</taxon>
        <taxon>Apicomplexa</taxon>
        <taxon>Aconoidasida</taxon>
        <taxon>Haemosporida</taxon>
        <taxon>Plasmodiidae</taxon>
        <taxon>Plasmodium</taxon>
        <taxon>Plasmodium (Plasmodium)</taxon>
    </lineage>
</organism>
<dbReference type="RefSeq" id="XP_008819057.1">
    <property type="nucleotide sequence ID" value="XM_008820835.1"/>
</dbReference>
<proteinExistence type="predicted"/>
<feature type="coiled-coil region" evidence="1">
    <location>
        <begin position="284"/>
        <end position="311"/>
    </location>
</feature>
<reference evidence="2 3" key="1">
    <citation type="submission" date="2013-02" db="EMBL/GenBank/DDBJ databases">
        <title>The Genome Sequence of Plasmodium inui San Antonio 1.</title>
        <authorList>
            <consortium name="The Broad Institute Genome Sequencing Platform"/>
            <consortium name="The Broad Institute Genome Sequencing Center for Infectious Disease"/>
            <person name="Neafsey D."/>
            <person name="Cheeseman I."/>
            <person name="Volkman S."/>
            <person name="Adams J."/>
            <person name="Walker B."/>
            <person name="Young S.K."/>
            <person name="Zeng Q."/>
            <person name="Gargeya S."/>
            <person name="Fitzgerald M."/>
            <person name="Haas B."/>
            <person name="Abouelleil A."/>
            <person name="Alvarado L."/>
            <person name="Arachchi H.M."/>
            <person name="Berlin A.M."/>
            <person name="Chapman S.B."/>
            <person name="Dewar J."/>
            <person name="Goldberg J."/>
            <person name="Griggs A."/>
            <person name="Gujja S."/>
            <person name="Hansen M."/>
            <person name="Howarth C."/>
            <person name="Imamovic A."/>
            <person name="Larimer J."/>
            <person name="McCowan C."/>
            <person name="Murphy C."/>
            <person name="Neiman D."/>
            <person name="Pearson M."/>
            <person name="Priest M."/>
            <person name="Roberts A."/>
            <person name="Saif S."/>
            <person name="Shea T."/>
            <person name="Sisk P."/>
            <person name="Sykes S."/>
            <person name="Wortman J."/>
            <person name="Nusbaum C."/>
            <person name="Birren B."/>
        </authorList>
    </citation>
    <scope>NUCLEOTIDE SEQUENCE [LARGE SCALE GENOMIC DNA]</scope>
    <source>
        <strain evidence="2 3">San Antonio 1</strain>
    </source>
</reference>
<evidence type="ECO:0000313" key="3">
    <source>
        <dbReference type="Proteomes" id="UP000030640"/>
    </source>
</evidence>